<dbReference type="EMBL" id="RQTE01000033">
    <property type="protein sequence ID" value="RZI04204.1"/>
    <property type="molecule type" value="Genomic_DNA"/>
</dbReference>
<accession>A0A4Q7CPR6</accession>
<feature type="transmembrane region" description="Helical" evidence="1">
    <location>
        <begin position="122"/>
        <end position="148"/>
    </location>
</feature>
<keyword evidence="1" id="KW-0472">Membrane</keyword>
<gene>
    <name evidence="2" type="ORF">EIG99_01520</name>
</gene>
<feature type="transmembrane region" description="Helical" evidence="1">
    <location>
        <begin position="65"/>
        <end position="84"/>
    </location>
</feature>
<reference evidence="2 3" key="1">
    <citation type="submission" date="2018-11" db="EMBL/GenBank/DDBJ databases">
        <title>Genomic profiling of Staphylococcus species from a Poultry farm system in KwaZulu-Natal, South Africa.</title>
        <authorList>
            <person name="Amoako D.G."/>
            <person name="Somboro A.M."/>
            <person name="Abia A.L.K."/>
            <person name="Bester L.A."/>
            <person name="Essack S.Y."/>
        </authorList>
    </citation>
    <scope>NUCLEOTIDE SEQUENCE [LARGE SCALE GENOMIC DNA]</scope>
    <source>
        <strain evidence="2 3">SA11</strain>
    </source>
</reference>
<feature type="transmembrane region" description="Helical" evidence="1">
    <location>
        <begin position="12"/>
        <end position="30"/>
    </location>
</feature>
<dbReference type="Proteomes" id="UP000293854">
    <property type="component" value="Unassembled WGS sequence"/>
</dbReference>
<name>A0A4Q7CPR6_9STAP</name>
<dbReference type="RefSeq" id="WP_130135268.1">
    <property type="nucleotide sequence ID" value="NZ_RQTE01000033.1"/>
</dbReference>
<evidence type="ECO:0008006" key="4">
    <source>
        <dbReference type="Google" id="ProtNLM"/>
    </source>
</evidence>
<evidence type="ECO:0000256" key="1">
    <source>
        <dbReference type="SAM" id="Phobius"/>
    </source>
</evidence>
<feature type="transmembrane region" description="Helical" evidence="1">
    <location>
        <begin position="96"/>
        <end position="116"/>
    </location>
</feature>
<protein>
    <recommendedName>
        <fullName evidence="4">DUF340 domain-containing protein</fullName>
    </recommendedName>
</protein>
<dbReference type="AlphaFoldDB" id="A0A4Q7CPR6"/>
<evidence type="ECO:0000313" key="2">
    <source>
        <dbReference type="EMBL" id="RZI04204.1"/>
    </source>
</evidence>
<keyword evidence="1" id="KW-0812">Transmembrane</keyword>
<comment type="caution">
    <text evidence="2">The sequence shown here is derived from an EMBL/GenBank/DDBJ whole genome shotgun (WGS) entry which is preliminary data.</text>
</comment>
<keyword evidence="1" id="KW-1133">Transmembrane helix</keyword>
<feature type="transmembrane region" description="Helical" evidence="1">
    <location>
        <begin position="42"/>
        <end position="59"/>
    </location>
</feature>
<evidence type="ECO:0000313" key="3">
    <source>
        <dbReference type="Proteomes" id="UP000293854"/>
    </source>
</evidence>
<organism evidence="2 3">
    <name type="scientific">Staphylococcus condimenti</name>
    <dbReference type="NCBI Taxonomy" id="70255"/>
    <lineage>
        <taxon>Bacteria</taxon>
        <taxon>Bacillati</taxon>
        <taxon>Bacillota</taxon>
        <taxon>Bacilli</taxon>
        <taxon>Bacillales</taxon>
        <taxon>Staphylococcaceae</taxon>
        <taxon>Staphylococcus</taxon>
    </lineage>
</organism>
<proteinExistence type="predicted"/>
<sequence>MQAKLTSNIINWSLTLGIVGIIALVSNWIGQEIMPQKAIPGILALMGIALAGMIIQKLIPLNIPSIAYIGILGLILTIPGVPGSAQLVHWTHNVELMALCTPVVAYAGISIGNSWADFAKLGWRTIAVGLVVLMGTYIGSAVVAQIVLKLQGII</sequence>